<evidence type="ECO:0000313" key="13">
    <source>
        <dbReference type="EMBL" id="PVD21605.1"/>
    </source>
</evidence>
<accession>A0A2T7NKB6</accession>
<evidence type="ECO:0000256" key="5">
    <source>
        <dbReference type="ARBA" id="ARBA00022759"/>
    </source>
</evidence>
<proteinExistence type="predicted"/>
<dbReference type="SUPFAM" id="SSF57756">
    <property type="entry name" value="Retrovirus zinc finger-like domains"/>
    <property type="match status" value="1"/>
</dbReference>
<organism evidence="13 14">
    <name type="scientific">Pomacea canaliculata</name>
    <name type="common">Golden apple snail</name>
    <dbReference type="NCBI Taxonomy" id="400727"/>
    <lineage>
        <taxon>Eukaryota</taxon>
        <taxon>Metazoa</taxon>
        <taxon>Spiralia</taxon>
        <taxon>Lophotrochozoa</taxon>
        <taxon>Mollusca</taxon>
        <taxon>Gastropoda</taxon>
        <taxon>Caenogastropoda</taxon>
        <taxon>Architaenioglossa</taxon>
        <taxon>Ampullarioidea</taxon>
        <taxon>Ampullariidae</taxon>
        <taxon>Pomacea</taxon>
    </lineage>
</organism>
<evidence type="ECO:0000256" key="3">
    <source>
        <dbReference type="ARBA" id="ARBA00022695"/>
    </source>
</evidence>
<dbReference type="InterPro" id="IPR000477">
    <property type="entry name" value="RT_dom"/>
</dbReference>
<gene>
    <name evidence="13" type="ORF">C0Q70_17404</name>
</gene>
<dbReference type="CDD" id="cd01647">
    <property type="entry name" value="RT_LTR"/>
    <property type="match status" value="1"/>
</dbReference>
<dbReference type="FunFam" id="3.10.10.10:FF:000007">
    <property type="entry name" value="Retrovirus-related Pol polyprotein from transposon 17.6-like Protein"/>
    <property type="match status" value="1"/>
</dbReference>
<evidence type="ECO:0000256" key="8">
    <source>
        <dbReference type="PROSITE-ProRule" id="PRU00047"/>
    </source>
</evidence>
<evidence type="ECO:0000256" key="4">
    <source>
        <dbReference type="ARBA" id="ARBA00022722"/>
    </source>
</evidence>
<keyword evidence="7" id="KW-0695">RNA-directed DNA polymerase</keyword>
<dbReference type="Proteomes" id="UP000245119">
    <property type="component" value="Linkage Group LG11"/>
</dbReference>
<evidence type="ECO:0000256" key="2">
    <source>
        <dbReference type="ARBA" id="ARBA00022679"/>
    </source>
</evidence>
<dbReference type="SUPFAM" id="SSF56672">
    <property type="entry name" value="DNA/RNA polymerases"/>
    <property type="match status" value="1"/>
</dbReference>
<keyword evidence="4" id="KW-0540">Nuclease</keyword>
<dbReference type="GO" id="GO:0004519">
    <property type="term" value="F:endonuclease activity"/>
    <property type="evidence" value="ECO:0007669"/>
    <property type="project" value="UniProtKB-KW"/>
</dbReference>
<dbReference type="SMART" id="SM00343">
    <property type="entry name" value="ZnF_C2HC"/>
    <property type="match status" value="1"/>
</dbReference>
<evidence type="ECO:0000313" key="14">
    <source>
        <dbReference type="Proteomes" id="UP000245119"/>
    </source>
</evidence>
<feature type="region of interest" description="Disordered" evidence="10">
    <location>
        <begin position="292"/>
        <end position="320"/>
    </location>
</feature>
<evidence type="ECO:0000256" key="6">
    <source>
        <dbReference type="ARBA" id="ARBA00022801"/>
    </source>
</evidence>
<keyword evidence="2" id="KW-0808">Transferase</keyword>
<evidence type="ECO:0000256" key="1">
    <source>
        <dbReference type="ARBA" id="ARBA00022670"/>
    </source>
</evidence>
<feature type="domain" description="Reverse transcriptase" evidence="12">
    <location>
        <begin position="698"/>
        <end position="877"/>
    </location>
</feature>
<dbReference type="STRING" id="400727.A0A2T7NKB6"/>
<keyword evidence="14" id="KW-1185">Reference proteome</keyword>
<dbReference type="GO" id="GO:0008270">
    <property type="term" value="F:zinc ion binding"/>
    <property type="evidence" value="ECO:0007669"/>
    <property type="project" value="UniProtKB-KW"/>
</dbReference>
<dbReference type="PANTHER" id="PTHR37984:SF5">
    <property type="entry name" value="PROTEIN NYNRIN-LIKE"/>
    <property type="match status" value="1"/>
</dbReference>
<dbReference type="InterPro" id="IPR043502">
    <property type="entry name" value="DNA/RNA_pol_sf"/>
</dbReference>
<feature type="coiled-coil region" evidence="9">
    <location>
        <begin position="11"/>
        <end position="38"/>
    </location>
</feature>
<evidence type="ECO:0000256" key="10">
    <source>
        <dbReference type="SAM" id="MobiDB-lite"/>
    </source>
</evidence>
<dbReference type="GO" id="GO:0008233">
    <property type="term" value="F:peptidase activity"/>
    <property type="evidence" value="ECO:0007669"/>
    <property type="project" value="UniProtKB-KW"/>
</dbReference>
<keyword evidence="6" id="KW-0378">Hydrolase</keyword>
<dbReference type="Gene3D" id="3.30.70.270">
    <property type="match status" value="2"/>
</dbReference>
<dbReference type="FunFam" id="3.30.70.270:FF:000020">
    <property type="entry name" value="Transposon Tf2-6 polyprotein-like Protein"/>
    <property type="match status" value="1"/>
</dbReference>
<dbReference type="AlphaFoldDB" id="A0A2T7NKB6"/>
<dbReference type="InterPro" id="IPR050951">
    <property type="entry name" value="Retrovirus_Pol_polyprotein"/>
</dbReference>
<keyword evidence="5" id="KW-0255">Endonuclease</keyword>
<dbReference type="PROSITE" id="PS50158">
    <property type="entry name" value="ZF_CCHC"/>
    <property type="match status" value="1"/>
</dbReference>
<keyword evidence="8" id="KW-0479">Metal-binding</keyword>
<evidence type="ECO:0000259" key="11">
    <source>
        <dbReference type="PROSITE" id="PS50158"/>
    </source>
</evidence>
<dbReference type="OrthoDB" id="6161942at2759"/>
<evidence type="ECO:0000256" key="9">
    <source>
        <dbReference type="SAM" id="Coils"/>
    </source>
</evidence>
<reference evidence="13 14" key="1">
    <citation type="submission" date="2018-04" db="EMBL/GenBank/DDBJ databases">
        <title>The genome of golden apple snail Pomacea canaliculata provides insight into stress tolerance and invasive adaptation.</title>
        <authorList>
            <person name="Liu C."/>
            <person name="Liu B."/>
            <person name="Ren Y."/>
            <person name="Zhang Y."/>
            <person name="Wang H."/>
            <person name="Li S."/>
            <person name="Jiang F."/>
            <person name="Yin L."/>
            <person name="Zhang G."/>
            <person name="Qian W."/>
            <person name="Fan W."/>
        </authorList>
    </citation>
    <scope>NUCLEOTIDE SEQUENCE [LARGE SCALE GENOMIC DNA]</scope>
    <source>
        <strain evidence="13">SZHN2017</strain>
        <tissue evidence="13">Muscle</tissue>
    </source>
</reference>
<dbReference type="GO" id="GO:0006508">
    <property type="term" value="P:proteolysis"/>
    <property type="evidence" value="ECO:0007669"/>
    <property type="project" value="UniProtKB-KW"/>
</dbReference>
<dbReference type="InterPro" id="IPR001878">
    <property type="entry name" value="Znf_CCHC"/>
</dbReference>
<keyword evidence="1" id="KW-0645">Protease</keyword>
<keyword evidence="3" id="KW-0548">Nucleotidyltransferase</keyword>
<protein>
    <recommendedName>
        <fullName evidence="15">Reverse transcriptase domain-containing protein</fullName>
    </recommendedName>
</protein>
<keyword evidence="9" id="KW-0175">Coiled coil</keyword>
<dbReference type="InterPro" id="IPR043128">
    <property type="entry name" value="Rev_trsase/Diguanyl_cyclase"/>
</dbReference>
<keyword evidence="8" id="KW-0862">Zinc</keyword>
<dbReference type="Gene3D" id="4.10.60.10">
    <property type="entry name" value="Zinc finger, CCHC-type"/>
    <property type="match status" value="1"/>
</dbReference>
<dbReference type="GO" id="GO:0003964">
    <property type="term" value="F:RNA-directed DNA polymerase activity"/>
    <property type="evidence" value="ECO:0007669"/>
    <property type="project" value="UniProtKB-KW"/>
</dbReference>
<sequence>MADCNTNSTGAAGEESIVEKLLRQLEELRSEIVRNKATRPIQVQLLPPAPLPELRTFTGLLHTSPQEVTFEQWRVQALEVQDDALMEEKVGFLRRSLKGAAHVHTKDKQYGAVSELVAHLQALFGWLQTADDIYIELCQMRPTREQCLSQFLLQLSTKMSVLKTLGGLTEEECNRRLYYIFSKGISEPMVAMEVWNKFGIPGVGRPTFPELYCHVRQVESLISKCDSSSERSERDTKARTEVRVTHVQQDRPVRKVRRSKYCFKCGEEGHFYRECNNPVNAALVVQRERAAETGKQVAKNTGPPRRERQHHRGASAGARGQQTVELCGTLTTTLNAPVTITARSQEWLPENITVVSASITGSRGHVAVRNSSSRRHVTLTSRVVLAELHSPGADHTNLEALVGPSCESPIRIDGVTSRCLIDSGSQKYATSTAGKLDSTLQVIGAGGHSVPYIGVVRVSVWLPKDVVGVDSKVDTLLLVCPDTEYSSRVPVIAGTNILRAYARQCERVAGRNFTTRLPLCGMIAHAYREATSAPNGRLCPVRLLTPDTTLPPRSVTDVRGIVRHGVNINKDAVLIQEPTVEALPDGVCVLSGKVSTNTLLRIRVTLLNTTDSPVTIRRKSVIADLFTIQSEYSLPSVLQDLNCDTQDVTCKTHCHANHVEEDVVHDIELTPGPSIRERPRPIPPQDLEEVRQHVQQLLDARIIKPSTSSFASPIVLVRKKNGALRMCVDYRRVNARTVRDSYSLPKIEQLFLTLSGAKVFTSLDLSKAYYQVPLSERAKKISAFTTPFGLYEFQRLPFGLVNAPMTFQRLMDCCLSDMNLAELIIFLDDILIHGTNLQQLDDRTIKALERLRSFKLKLDPDKCIFATTEVRHLGYLISAEGIRPDPEKIEALTSWPVPTTVRDVKAFLGFAGFYRRWVPQFAQIAKPVNDLTIGYVPHKLKKTAKKAGALNLSSDISHLWGEREQSAFESLIKALTAEPMLGIADQSQPFILHCDAMADLSNDHDPTARWGQIISVARQFLPVIDVVRCERAKWFTPRQQLRPRDGKTNDTCRKRAATPRRDLNPVKLLLPVLVTGANWPRHSCQVHRGQRGKFGQKQ</sequence>
<dbReference type="PROSITE" id="PS50878">
    <property type="entry name" value="RT_POL"/>
    <property type="match status" value="1"/>
</dbReference>
<dbReference type="InterPro" id="IPR036875">
    <property type="entry name" value="Znf_CCHC_sf"/>
</dbReference>
<dbReference type="PANTHER" id="PTHR37984">
    <property type="entry name" value="PROTEIN CBG26694"/>
    <property type="match status" value="1"/>
</dbReference>
<evidence type="ECO:0000256" key="7">
    <source>
        <dbReference type="ARBA" id="ARBA00022918"/>
    </source>
</evidence>
<dbReference type="GO" id="GO:0003676">
    <property type="term" value="F:nucleic acid binding"/>
    <property type="evidence" value="ECO:0007669"/>
    <property type="project" value="InterPro"/>
</dbReference>
<evidence type="ECO:0000259" key="12">
    <source>
        <dbReference type="PROSITE" id="PS50878"/>
    </source>
</evidence>
<dbReference type="Gene3D" id="3.10.10.10">
    <property type="entry name" value="HIV Type 1 Reverse Transcriptase, subunit A, domain 1"/>
    <property type="match status" value="1"/>
</dbReference>
<feature type="domain" description="CCHC-type" evidence="11">
    <location>
        <begin position="262"/>
        <end position="275"/>
    </location>
</feature>
<dbReference type="EMBL" id="PZQS01000011">
    <property type="protein sequence ID" value="PVD21605.1"/>
    <property type="molecule type" value="Genomic_DNA"/>
</dbReference>
<dbReference type="Pfam" id="PF00078">
    <property type="entry name" value="RVT_1"/>
    <property type="match status" value="1"/>
</dbReference>
<comment type="caution">
    <text evidence="13">The sequence shown here is derived from an EMBL/GenBank/DDBJ whole genome shotgun (WGS) entry which is preliminary data.</text>
</comment>
<evidence type="ECO:0008006" key="15">
    <source>
        <dbReference type="Google" id="ProtNLM"/>
    </source>
</evidence>
<name>A0A2T7NKB6_POMCA</name>
<keyword evidence="8" id="KW-0863">Zinc-finger</keyword>